<accession>A0A7W7RG84</accession>
<protein>
    <submittedName>
        <fullName evidence="1">Uncharacterized protein</fullName>
    </submittedName>
</protein>
<evidence type="ECO:0000313" key="1">
    <source>
        <dbReference type="EMBL" id="MBB4931416.1"/>
    </source>
</evidence>
<organism evidence="1 2">
    <name type="scientific">Lipingzhangella halophila</name>
    <dbReference type="NCBI Taxonomy" id="1783352"/>
    <lineage>
        <taxon>Bacteria</taxon>
        <taxon>Bacillati</taxon>
        <taxon>Actinomycetota</taxon>
        <taxon>Actinomycetes</taxon>
        <taxon>Streptosporangiales</taxon>
        <taxon>Nocardiopsidaceae</taxon>
        <taxon>Lipingzhangella</taxon>
    </lineage>
</organism>
<comment type="caution">
    <text evidence="1">The sequence shown here is derived from an EMBL/GenBank/DDBJ whole genome shotgun (WGS) entry which is preliminary data.</text>
</comment>
<gene>
    <name evidence="1" type="ORF">F4561_002236</name>
</gene>
<dbReference type="EMBL" id="JACHJT010000001">
    <property type="protein sequence ID" value="MBB4931416.1"/>
    <property type="molecule type" value="Genomic_DNA"/>
</dbReference>
<sequence>MNSIAAHSETQKAPRRYPVAFASAFAPDGRRRRWGIAYRCPHCHRHHFGLSWTPQVGGIRRSGCGRRIWVVISRRYPADALQPHTVNTQANEVNR</sequence>
<evidence type="ECO:0000313" key="2">
    <source>
        <dbReference type="Proteomes" id="UP000523007"/>
    </source>
</evidence>
<keyword evidence="2" id="KW-1185">Reference proteome</keyword>
<name>A0A7W7RG84_9ACTN</name>
<dbReference type="AlphaFoldDB" id="A0A7W7RG84"/>
<dbReference type="Proteomes" id="UP000523007">
    <property type="component" value="Unassembled WGS sequence"/>
</dbReference>
<proteinExistence type="predicted"/>
<reference evidence="1 2" key="1">
    <citation type="submission" date="2020-08" db="EMBL/GenBank/DDBJ databases">
        <title>Sequencing the genomes of 1000 actinobacteria strains.</title>
        <authorList>
            <person name="Klenk H.-P."/>
        </authorList>
    </citation>
    <scope>NUCLEOTIDE SEQUENCE [LARGE SCALE GENOMIC DNA]</scope>
    <source>
        <strain evidence="1 2">DSM 102030</strain>
    </source>
</reference>